<feature type="compositionally biased region" description="Low complexity" evidence="1">
    <location>
        <begin position="568"/>
        <end position="582"/>
    </location>
</feature>
<organism evidence="2 3">
    <name type="scientific">Apiospora kogelbergensis</name>
    <dbReference type="NCBI Taxonomy" id="1337665"/>
    <lineage>
        <taxon>Eukaryota</taxon>
        <taxon>Fungi</taxon>
        <taxon>Dikarya</taxon>
        <taxon>Ascomycota</taxon>
        <taxon>Pezizomycotina</taxon>
        <taxon>Sordariomycetes</taxon>
        <taxon>Xylariomycetidae</taxon>
        <taxon>Amphisphaeriales</taxon>
        <taxon>Apiosporaceae</taxon>
        <taxon>Apiospora</taxon>
    </lineage>
</organism>
<feature type="region of interest" description="Disordered" evidence="1">
    <location>
        <begin position="93"/>
        <end position="253"/>
    </location>
</feature>
<feature type="compositionally biased region" description="Polar residues" evidence="1">
    <location>
        <begin position="288"/>
        <end position="297"/>
    </location>
</feature>
<dbReference type="AlphaFoldDB" id="A0AAW0QSL3"/>
<comment type="caution">
    <text evidence="2">The sequence shown here is derived from an EMBL/GenBank/DDBJ whole genome shotgun (WGS) entry which is preliminary data.</text>
</comment>
<feature type="region of interest" description="Disordered" evidence="1">
    <location>
        <begin position="400"/>
        <end position="460"/>
    </location>
</feature>
<name>A0AAW0QSL3_9PEZI</name>
<feature type="compositionally biased region" description="Basic and acidic residues" evidence="1">
    <location>
        <begin position="204"/>
        <end position="215"/>
    </location>
</feature>
<dbReference type="EMBL" id="JAQQWP010000007">
    <property type="protein sequence ID" value="KAK8109404.1"/>
    <property type="molecule type" value="Genomic_DNA"/>
</dbReference>
<feature type="compositionally biased region" description="Basic and acidic residues" evidence="1">
    <location>
        <begin position="522"/>
        <end position="538"/>
    </location>
</feature>
<feature type="compositionally biased region" description="Basic and acidic residues" evidence="1">
    <location>
        <begin position="485"/>
        <end position="494"/>
    </location>
</feature>
<feature type="compositionally biased region" description="Low complexity" evidence="1">
    <location>
        <begin position="512"/>
        <end position="521"/>
    </location>
</feature>
<feature type="region of interest" description="Disordered" evidence="1">
    <location>
        <begin position="270"/>
        <end position="299"/>
    </location>
</feature>
<gene>
    <name evidence="2" type="ORF">PG999_007541</name>
</gene>
<feature type="region of interest" description="Disordered" evidence="1">
    <location>
        <begin position="316"/>
        <end position="349"/>
    </location>
</feature>
<feature type="compositionally biased region" description="Basic and acidic residues" evidence="1">
    <location>
        <begin position="630"/>
        <end position="639"/>
    </location>
</feature>
<feature type="compositionally biased region" description="Low complexity" evidence="1">
    <location>
        <begin position="541"/>
        <end position="557"/>
    </location>
</feature>
<feature type="compositionally biased region" description="Low complexity" evidence="1">
    <location>
        <begin position="330"/>
        <end position="343"/>
    </location>
</feature>
<feature type="compositionally biased region" description="Low complexity" evidence="1">
    <location>
        <begin position="173"/>
        <end position="199"/>
    </location>
</feature>
<dbReference type="Proteomes" id="UP001392437">
    <property type="component" value="Unassembled WGS sequence"/>
</dbReference>
<feature type="compositionally biased region" description="Basic and acidic residues" evidence="1">
    <location>
        <begin position="96"/>
        <end position="109"/>
    </location>
</feature>
<reference evidence="2 3" key="1">
    <citation type="submission" date="2023-01" db="EMBL/GenBank/DDBJ databases">
        <title>Analysis of 21 Apiospora genomes using comparative genomics revels a genus with tremendous synthesis potential of carbohydrate active enzymes and secondary metabolites.</title>
        <authorList>
            <person name="Sorensen T."/>
        </authorList>
    </citation>
    <scope>NUCLEOTIDE SEQUENCE [LARGE SCALE GENOMIC DNA]</scope>
    <source>
        <strain evidence="2 3">CBS 117206</strain>
    </source>
</reference>
<feature type="region of interest" description="Disordered" evidence="1">
    <location>
        <begin position="485"/>
        <end position="663"/>
    </location>
</feature>
<feature type="region of interest" description="Disordered" evidence="1">
    <location>
        <begin position="709"/>
        <end position="736"/>
    </location>
</feature>
<proteinExistence type="predicted"/>
<sequence>MAGKHESGTATATEPSWRPFAQKLSGFMRHGSTKNRKVSPSQPVVNAGDDKISVFKLGRNKSNSKSPAAETTLEFKPLEVDISKLESMRLAEGWLEVEKPKKPDPEQLKKKPLPKPPPSSATPIADLFASKSEYDLSGLSGQDRSRRHTHMFLGGTGGTDDAHSIARKPVPTSPAATTTTTITSTTATTAKPPATHAATYSILERGRPIEPKDILPADPADDTTTQSSIPQKRRSLQSSQSNVPPPSSWSNATGASKFAAAKNNDNRHSMFAIVPTPTGNTRIDVGSRLQTPRSASATPLDRIQAWQKSITSAPVTPTAAGSMAPPPAPNAAAAALGTPQPAASVRKVSPRGLAGNRLAWIRELEEKKSSDLRKDVGVLKKQAGSVSDKLAMFENKGVSGIGGGGVGRLPPLSRSNSTTSRMSSVGLKSTTTSSAWDAAAATPRTSIDTTRSSHRNSGGVMSYYDESFREKMEGLVAAIADKDDEEAKKVEAPPRKRRITASFHSVEGGKKAAAAAVAATAAERDAKPEEQEPKKEEEPVAAEAPVAAQEDVAAPEAEATKTEEAEVEVPAVEATEVDVPVVEAEKVEETPEPAQVEEVTPEVSSQTDEVAAAVEEPKVSEPEVVAPEVAEEKEVEKVAEQLPSQEEPVVSQPEPEVATQQAEPVEQVAETVVSEPAVSAPEPVVAEEAVAEEMVPVEMVPVFEESQTKELVKDEEAPVPVQVQEETPEAGAKIDI</sequence>
<accession>A0AAW0QSL3</accession>
<evidence type="ECO:0000256" key="1">
    <source>
        <dbReference type="SAM" id="MobiDB-lite"/>
    </source>
</evidence>
<keyword evidence="3" id="KW-1185">Reference proteome</keyword>
<protein>
    <submittedName>
        <fullName evidence="2">Uncharacterized protein</fullName>
    </submittedName>
</protein>
<feature type="region of interest" description="Disordered" evidence="1">
    <location>
        <begin position="1"/>
        <end position="75"/>
    </location>
</feature>
<feature type="compositionally biased region" description="Low complexity" evidence="1">
    <location>
        <begin position="643"/>
        <end position="657"/>
    </location>
</feature>
<evidence type="ECO:0000313" key="2">
    <source>
        <dbReference type="EMBL" id="KAK8109404.1"/>
    </source>
</evidence>
<feature type="compositionally biased region" description="Low complexity" evidence="1">
    <location>
        <begin position="408"/>
        <end position="446"/>
    </location>
</feature>
<evidence type="ECO:0000313" key="3">
    <source>
        <dbReference type="Proteomes" id="UP001392437"/>
    </source>
</evidence>